<dbReference type="EMBL" id="BTRK01000006">
    <property type="protein sequence ID" value="GMR58939.1"/>
    <property type="molecule type" value="Genomic_DNA"/>
</dbReference>
<evidence type="ECO:0000313" key="4">
    <source>
        <dbReference type="Proteomes" id="UP001328107"/>
    </source>
</evidence>
<feature type="chain" id="PRO_5042942838" description="EB domain-containing protein" evidence="2">
    <location>
        <begin position="39"/>
        <end position="241"/>
    </location>
</feature>
<keyword evidence="4" id="KW-1185">Reference proteome</keyword>
<keyword evidence="2" id="KW-0732">Signal</keyword>
<organism evidence="3 4">
    <name type="scientific">Pristionchus mayeri</name>
    <dbReference type="NCBI Taxonomy" id="1317129"/>
    <lineage>
        <taxon>Eukaryota</taxon>
        <taxon>Metazoa</taxon>
        <taxon>Ecdysozoa</taxon>
        <taxon>Nematoda</taxon>
        <taxon>Chromadorea</taxon>
        <taxon>Rhabditida</taxon>
        <taxon>Rhabditina</taxon>
        <taxon>Diplogasteromorpha</taxon>
        <taxon>Diplogasteroidea</taxon>
        <taxon>Neodiplogasteridae</taxon>
        <taxon>Pristionchus</taxon>
    </lineage>
</organism>
<evidence type="ECO:0000313" key="3">
    <source>
        <dbReference type="EMBL" id="GMR58939.1"/>
    </source>
</evidence>
<gene>
    <name evidence="3" type="ORF">PMAYCL1PPCAC_29134</name>
</gene>
<dbReference type="AlphaFoldDB" id="A0AAN5D9G5"/>
<sequence>FLFPQLQLIALPFHLHFHLIRSEMFLLLLLLAFTAASAKVIDFSDTPLSCRSLECPDGSSCMEMPEGAFCWPVFIKQTQVQASIDLPPPDIGSSRPPKPSCSSFLCSPDEECVNTFDGPTCRRVTFDLSTKYMTTTTDSPWLPLPLEEPVTESTFEERETPSPVLSFRSLGPSPPAPPSHWRHSVQSVESADMPPSSFRKPSVPNNCDRVHCPVGQTCFMKEVKCFTFPCMAVPYCRDEMH</sequence>
<dbReference type="Proteomes" id="UP001328107">
    <property type="component" value="Unassembled WGS sequence"/>
</dbReference>
<name>A0AAN5D9G5_9BILA</name>
<reference evidence="4" key="1">
    <citation type="submission" date="2022-10" db="EMBL/GenBank/DDBJ databases">
        <title>Genome assembly of Pristionchus species.</title>
        <authorList>
            <person name="Yoshida K."/>
            <person name="Sommer R.J."/>
        </authorList>
    </citation>
    <scope>NUCLEOTIDE SEQUENCE [LARGE SCALE GENOMIC DNA]</scope>
    <source>
        <strain evidence="4">RS5460</strain>
    </source>
</reference>
<evidence type="ECO:0000256" key="1">
    <source>
        <dbReference type="SAM" id="MobiDB-lite"/>
    </source>
</evidence>
<accession>A0AAN5D9G5</accession>
<comment type="caution">
    <text evidence="3">The sequence shown here is derived from an EMBL/GenBank/DDBJ whole genome shotgun (WGS) entry which is preliminary data.</text>
</comment>
<feature type="signal peptide" evidence="2">
    <location>
        <begin position="1"/>
        <end position="38"/>
    </location>
</feature>
<feature type="region of interest" description="Disordered" evidence="1">
    <location>
        <begin position="143"/>
        <end position="201"/>
    </location>
</feature>
<evidence type="ECO:0000256" key="2">
    <source>
        <dbReference type="SAM" id="SignalP"/>
    </source>
</evidence>
<feature type="non-terminal residue" evidence="3">
    <location>
        <position position="1"/>
    </location>
</feature>
<proteinExistence type="predicted"/>
<evidence type="ECO:0008006" key="5">
    <source>
        <dbReference type="Google" id="ProtNLM"/>
    </source>
</evidence>
<protein>
    <recommendedName>
        <fullName evidence="5">EB domain-containing protein</fullName>
    </recommendedName>
</protein>